<dbReference type="GO" id="GO:0046872">
    <property type="term" value="F:metal ion binding"/>
    <property type="evidence" value="ECO:0007669"/>
    <property type="project" value="UniProtKB-KW"/>
</dbReference>
<dbReference type="InterPro" id="IPR003265">
    <property type="entry name" value="HhH-GPD_domain"/>
</dbReference>
<dbReference type="PANTHER" id="PTHR10359">
    <property type="entry name" value="A/G-SPECIFIC ADENINE GLYCOSYLASE/ENDONUCLEASE III"/>
    <property type="match status" value="1"/>
</dbReference>
<keyword evidence="4" id="KW-0411">Iron-sulfur</keyword>
<dbReference type="PIRSF" id="PIRSF001435">
    <property type="entry name" value="Nth"/>
    <property type="match status" value="1"/>
</dbReference>
<dbReference type="EMBL" id="SGBD01000003">
    <property type="protein sequence ID" value="RZD14404.1"/>
    <property type="molecule type" value="Genomic_DNA"/>
</dbReference>
<dbReference type="CDD" id="cd00056">
    <property type="entry name" value="ENDO3c"/>
    <property type="match status" value="1"/>
</dbReference>
<protein>
    <recommendedName>
        <fullName evidence="5">HhH-GPD domain-containing protein</fullName>
    </recommendedName>
</protein>
<evidence type="ECO:0000313" key="7">
    <source>
        <dbReference type="Proteomes" id="UP000320813"/>
    </source>
</evidence>
<dbReference type="InterPro" id="IPR011257">
    <property type="entry name" value="DNA_glycosylase"/>
</dbReference>
<evidence type="ECO:0000313" key="6">
    <source>
        <dbReference type="EMBL" id="RZD14404.1"/>
    </source>
</evidence>
<dbReference type="SUPFAM" id="SSF48150">
    <property type="entry name" value="DNA-glycosylase"/>
    <property type="match status" value="1"/>
</dbReference>
<evidence type="ECO:0000256" key="1">
    <source>
        <dbReference type="ARBA" id="ARBA00022485"/>
    </source>
</evidence>
<evidence type="ECO:0000256" key="4">
    <source>
        <dbReference type="ARBA" id="ARBA00023014"/>
    </source>
</evidence>
<keyword evidence="3" id="KW-0408">Iron</keyword>
<dbReference type="GO" id="GO:0006284">
    <property type="term" value="P:base-excision repair"/>
    <property type="evidence" value="ECO:0007669"/>
    <property type="project" value="InterPro"/>
</dbReference>
<sequence>MEAGCRNKNKSGILLSIYDILLDKFGTMNWWPARSDFEVIIGAILTQNTAWTNVEKAINNLDAHGLLSFEALYEIDLNLLKGYIKPSGYYNQKARKIKEFINFAKREYNFSLELMKKEDVPTMRGKLLKIFGIGEETADSILLYALKKPVFVIDAYTRRILERHGIIKGASKEKYENLQRLFTANIVPSEANIKIYNEYHALIVTAGKMFCKRTPLCDNCPLKELELE</sequence>
<evidence type="ECO:0000256" key="3">
    <source>
        <dbReference type="ARBA" id="ARBA00023004"/>
    </source>
</evidence>
<dbReference type="InterPro" id="IPR023170">
    <property type="entry name" value="HhH_base_excis_C"/>
</dbReference>
<name>A0A519BB13_9DELT</name>
<comment type="caution">
    <text evidence="6">The sequence shown here is derived from an EMBL/GenBank/DDBJ whole genome shotgun (WGS) entry which is preliminary data.</text>
</comment>
<evidence type="ECO:0000259" key="5">
    <source>
        <dbReference type="SMART" id="SM00478"/>
    </source>
</evidence>
<dbReference type="GO" id="GO:0003824">
    <property type="term" value="F:catalytic activity"/>
    <property type="evidence" value="ECO:0007669"/>
    <property type="project" value="InterPro"/>
</dbReference>
<feature type="domain" description="HhH-GPD" evidence="5">
    <location>
        <begin position="45"/>
        <end position="209"/>
    </location>
</feature>
<organism evidence="6 7">
    <name type="scientific">Candidatus Acidulodesulfobacterium ferriphilum</name>
    <dbReference type="NCBI Taxonomy" id="2597223"/>
    <lineage>
        <taxon>Bacteria</taxon>
        <taxon>Deltaproteobacteria</taxon>
        <taxon>Candidatus Acidulodesulfobacterales</taxon>
        <taxon>Candidatus Acidulodesulfobacterium</taxon>
    </lineage>
</organism>
<gene>
    <name evidence="6" type="ORF">EVJ47_06995</name>
</gene>
<dbReference type="Pfam" id="PF00730">
    <property type="entry name" value="HhH-GPD"/>
    <property type="match status" value="1"/>
</dbReference>
<evidence type="ECO:0000256" key="2">
    <source>
        <dbReference type="ARBA" id="ARBA00022723"/>
    </source>
</evidence>
<dbReference type="Proteomes" id="UP000320813">
    <property type="component" value="Unassembled WGS sequence"/>
</dbReference>
<dbReference type="SMART" id="SM00478">
    <property type="entry name" value="ENDO3c"/>
    <property type="match status" value="1"/>
</dbReference>
<reference evidence="6 7" key="1">
    <citation type="submission" date="2019-01" db="EMBL/GenBank/DDBJ databases">
        <title>Insights into ecological role of a new deltaproteobacterial order Candidatus Sinidesulfobacterales (Sva0485) by metagenomics and metatranscriptomics.</title>
        <authorList>
            <person name="Tan S."/>
            <person name="Liu J."/>
            <person name="Fang Y."/>
            <person name="Hedlund B.P."/>
            <person name="Lian Z.H."/>
            <person name="Huang L.Y."/>
            <person name="Li J.T."/>
            <person name="Huang L.N."/>
            <person name="Li W.J."/>
            <person name="Jiang H.C."/>
            <person name="Dong H.L."/>
            <person name="Shu W.S."/>
        </authorList>
    </citation>
    <scope>NUCLEOTIDE SEQUENCE [LARGE SCALE GENOMIC DNA]</scope>
    <source>
        <strain evidence="6">AP3</strain>
    </source>
</reference>
<dbReference type="GO" id="GO:0051539">
    <property type="term" value="F:4 iron, 4 sulfur cluster binding"/>
    <property type="evidence" value="ECO:0007669"/>
    <property type="project" value="UniProtKB-KW"/>
</dbReference>
<dbReference type="PANTHER" id="PTHR10359:SF19">
    <property type="entry name" value="DNA REPAIR GLYCOSYLASE MJ1434-RELATED"/>
    <property type="match status" value="1"/>
</dbReference>
<dbReference type="Gene3D" id="1.10.340.30">
    <property type="entry name" value="Hypothetical protein, domain 2"/>
    <property type="match status" value="1"/>
</dbReference>
<dbReference type="Gene3D" id="1.10.1670.10">
    <property type="entry name" value="Helix-hairpin-Helix base-excision DNA repair enzymes (C-terminal)"/>
    <property type="match status" value="1"/>
</dbReference>
<keyword evidence="1" id="KW-0004">4Fe-4S</keyword>
<proteinExistence type="predicted"/>
<keyword evidence="2" id="KW-0479">Metal-binding</keyword>
<accession>A0A519BB13</accession>
<dbReference type="AlphaFoldDB" id="A0A519BB13"/>